<reference evidence="4" key="2">
    <citation type="submission" date="2023-07" db="EMBL/GenBank/DDBJ databases">
        <authorList>
            <person name="Shen H."/>
        </authorList>
    </citation>
    <scope>NUCLEOTIDE SEQUENCE</scope>
    <source>
        <strain evidence="4">TNR-22</strain>
    </source>
</reference>
<dbReference type="PRINTS" id="PR00313">
    <property type="entry name" value="CABNDNGRPT"/>
</dbReference>
<dbReference type="Proteomes" id="UP001174932">
    <property type="component" value="Unassembled WGS sequence"/>
</dbReference>
<comment type="caution">
    <text evidence="4">The sequence shown here is derived from an EMBL/GenBank/DDBJ whole genome shotgun (WGS) entry which is preliminary data.</text>
</comment>
<proteinExistence type="predicted"/>
<dbReference type="InterPro" id="IPR050557">
    <property type="entry name" value="RTX_toxin/Mannuronan_C5-epim"/>
</dbReference>
<sequence length="497" mass="52169">MVTITLGANSTQNNFEISEFDLKQVMGEDYSLSFTNFFKTLTLKQNKNNYVELQGSFKMASQPENAVKSISSYKVVENGAVSYTVTNAGIVGADVKGAGTFADYLASNSFILNGNAKANTLATGDLADTLDGAAGNDKLFGLGGKDKLNGGDDNDLLDGGTGNDEMTGGKGDDTFIIDNSKDTVIELKGQGTDIVKASVSVSFANLGFVESVILTGSADAKITGDDLANSMTGNSGDNFLDGGKGADQMAGGKGDDTYVVDNAKDTVTELKGQGDDEIQSGVSIDLNKFDYIETVRLTGTGNVNATGDEFANKLYGNSGKNILDGGKGADELIGGKGDDTYVIDNAKDEITEAKDGGHDKINATIAIDLNEYKGIEDVFLFGSAKLNLTGDKFDNILVGNDGKNVIAGGLGDDTLTGGKGADIFVYKRGDGSDTITDFNATGEDKLSISGFGKKYDYDNIGVSKVDKDTVDIDLGNGDHLIFDHVRLKDVDLSDFLF</sequence>
<accession>A0ABT8YJ65</accession>
<dbReference type="PROSITE" id="PS00330">
    <property type="entry name" value="HEMOLYSIN_CALCIUM"/>
    <property type="match status" value="1"/>
</dbReference>
<protein>
    <submittedName>
        <fullName evidence="4">Calcium-binding protein</fullName>
    </submittedName>
</protein>
<comment type="subcellular location">
    <subcellularLocation>
        <location evidence="1">Secreted</location>
    </subcellularLocation>
</comment>
<keyword evidence="5" id="KW-1185">Reference proteome</keyword>
<dbReference type="InterPro" id="IPR011049">
    <property type="entry name" value="Serralysin-like_metalloprot_C"/>
</dbReference>
<name>A0ABT8YJ65_9HYPH</name>
<dbReference type="SUPFAM" id="SSF51120">
    <property type="entry name" value="beta-Roll"/>
    <property type="match status" value="4"/>
</dbReference>
<dbReference type="PANTHER" id="PTHR38340:SF1">
    <property type="entry name" value="S-LAYER PROTEIN"/>
    <property type="match status" value="1"/>
</dbReference>
<reference evidence="4" key="1">
    <citation type="journal article" date="2015" name="Int. J. Syst. Evol. Microbiol.">
        <title>Rhizobium alvei sp. nov., isolated from a freshwater river.</title>
        <authorList>
            <person name="Sheu S.Y."/>
            <person name="Huang H.W."/>
            <person name="Young C.C."/>
            <person name="Chen W.M."/>
        </authorList>
    </citation>
    <scope>NUCLEOTIDE SEQUENCE</scope>
    <source>
        <strain evidence="4">TNR-22</strain>
    </source>
</reference>
<dbReference type="Gene3D" id="2.150.10.10">
    <property type="entry name" value="Serralysin-like metalloprotease, C-terminal"/>
    <property type="match status" value="2"/>
</dbReference>
<dbReference type="RefSeq" id="WP_304375652.1">
    <property type="nucleotide sequence ID" value="NZ_JAUOZU010000006.1"/>
</dbReference>
<feature type="region of interest" description="Disordered" evidence="3">
    <location>
        <begin position="151"/>
        <end position="172"/>
    </location>
</feature>
<organism evidence="4 5">
    <name type="scientific">Rhizobium alvei</name>
    <dbReference type="NCBI Taxonomy" id="1132659"/>
    <lineage>
        <taxon>Bacteria</taxon>
        <taxon>Pseudomonadati</taxon>
        <taxon>Pseudomonadota</taxon>
        <taxon>Alphaproteobacteria</taxon>
        <taxon>Hyphomicrobiales</taxon>
        <taxon>Rhizobiaceae</taxon>
        <taxon>Rhizobium/Agrobacterium group</taxon>
        <taxon>Rhizobium</taxon>
    </lineage>
</organism>
<keyword evidence="2" id="KW-0964">Secreted</keyword>
<gene>
    <name evidence="4" type="ORF">Q4481_07200</name>
</gene>
<evidence type="ECO:0000313" key="4">
    <source>
        <dbReference type="EMBL" id="MDO6963739.1"/>
    </source>
</evidence>
<evidence type="ECO:0000313" key="5">
    <source>
        <dbReference type="Proteomes" id="UP001174932"/>
    </source>
</evidence>
<dbReference type="Pfam" id="PF00353">
    <property type="entry name" value="HemolysinCabind"/>
    <property type="match status" value="4"/>
</dbReference>
<evidence type="ECO:0000256" key="3">
    <source>
        <dbReference type="SAM" id="MobiDB-lite"/>
    </source>
</evidence>
<evidence type="ECO:0000256" key="1">
    <source>
        <dbReference type="ARBA" id="ARBA00004613"/>
    </source>
</evidence>
<dbReference type="InterPro" id="IPR001343">
    <property type="entry name" value="Hemolysn_Ca-bd"/>
</dbReference>
<dbReference type="EMBL" id="JAUOZU010000006">
    <property type="protein sequence ID" value="MDO6963739.1"/>
    <property type="molecule type" value="Genomic_DNA"/>
</dbReference>
<evidence type="ECO:0000256" key="2">
    <source>
        <dbReference type="ARBA" id="ARBA00022525"/>
    </source>
</evidence>
<dbReference type="InterPro" id="IPR018511">
    <property type="entry name" value="Hemolysin-typ_Ca-bd_CS"/>
</dbReference>
<dbReference type="PANTHER" id="PTHR38340">
    <property type="entry name" value="S-LAYER PROTEIN"/>
    <property type="match status" value="1"/>
</dbReference>